<dbReference type="Gene3D" id="3.10.180.10">
    <property type="entry name" value="2,3-Dihydroxybiphenyl 1,2-Dioxygenase, domain 1"/>
    <property type="match status" value="1"/>
</dbReference>
<dbReference type="EMBL" id="JABJRC010000005">
    <property type="protein sequence ID" value="NOL42787.1"/>
    <property type="molecule type" value="Genomic_DNA"/>
</dbReference>
<feature type="domain" description="VOC" evidence="1">
    <location>
        <begin position="12"/>
        <end position="134"/>
    </location>
</feature>
<dbReference type="Pfam" id="PF00903">
    <property type="entry name" value="Glyoxalase"/>
    <property type="match status" value="1"/>
</dbReference>
<evidence type="ECO:0000313" key="3">
    <source>
        <dbReference type="EMBL" id="NOL42787.1"/>
    </source>
</evidence>
<sequence length="141" mass="15021">MDGSQLGTFDQRIEVLIIPVSDVDRSSAFYQSLGWRLDVTPPGVVQLTPPGSSASVQFGAGLNPAQPGSSSAYLVVTDLVAAREALVAAGVEVSDYFHRGPDGFTPGLDPERQTYASRATFADPDGNLWILQEITTRLPGR</sequence>
<dbReference type="GO" id="GO:0051213">
    <property type="term" value="F:dioxygenase activity"/>
    <property type="evidence" value="ECO:0007669"/>
    <property type="project" value="UniProtKB-KW"/>
</dbReference>
<dbReference type="EMBL" id="JACHKF010000001">
    <property type="protein sequence ID" value="MBB6566556.1"/>
    <property type="molecule type" value="Genomic_DNA"/>
</dbReference>
<keyword evidence="4" id="KW-1185">Reference proteome</keyword>
<name>A0A7Y4L1W4_9ACTN</name>
<proteinExistence type="predicted"/>
<reference evidence="3 4" key="1">
    <citation type="submission" date="2020-05" db="EMBL/GenBank/DDBJ databases">
        <title>Genome sequence of Kribbella sandramycini ATCC 39419.</title>
        <authorList>
            <person name="Maclea K.S."/>
            <person name="Fair J.L."/>
        </authorList>
    </citation>
    <scope>NUCLEOTIDE SEQUENCE [LARGE SCALE GENOMIC DNA]</scope>
    <source>
        <strain evidence="3 4">ATCC 39419</strain>
    </source>
</reference>
<keyword evidence="2" id="KW-0560">Oxidoreductase</keyword>
<dbReference type="InterPro" id="IPR037523">
    <property type="entry name" value="VOC_core"/>
</dbReference>
<dbReference type="AlphaFoldDB" id="A0A7Y4L1W4"/>
<dbReference type="InterPro" id="IPR004360">
    <property type="entry name" value="Glyas_Fos-R_dOase_dom"/>
</dbReference>
<gene>
    <name evidence="2" type="ORF">HNR71_002193</name>
    <name evidence="3" type="ORF">HPO96_21310</name>
</gene>
<accession>A0A7Y4L1W4</accession>
<dbReference type="PROSITE" id="PS51819">
    <property type="entry name" value="VOC"/>
    <property type="match status" value="1"/>
</dbReference>
<keyword evidence="2" id="KW-0456">Lyase</keyword>
<comment type="caution">
    <text evidence="3">The sequence shown here is derived from an EMBL/GenBank/DDBJ whole genome shotgun (WGS) entry which is preliminary data.</text>
</comment>
<evidence type="ECO:0000259" key="1">
    <source>
        <dbReference type="PROSITE" id="PS51819"/>
    </source>
</evidence>
<dbReference type="Proteomes" id="UP000534306">
    <property type="component" value="Unassembled WGS sequence"/>
</dbReference>
<evidence type="ECO:0000313" key="2">
    <source>
        <dbReference type="EMBL" id="MBB6566556.1"/>
    </source>
</evidence>
<protein>
    <submittedName>
        <fullName evidence="2">Catechol 2,3-dioxygenase-like lactoylglutathione lyase family enzyme</fullName>
    </submittedName>
    <submittedName>
        <fullName evidence="3">Glyoxalase</fullName>
    </submittedName>
</protein>
<dbReference type="InterPro" id="IPR029068">
    <property type="entry name" value="Glyas_Bleomycin-R_OHBP_Dase"/>
</dbReference>
<dbReference type="Proteomes" id="UP000553957">
    <property type="component" value="Unassembled WGS sequence"/>
</dbReference>
<organism evidence="3 4">
    <name type="scientific">Kribbella sandramycini</name>
    <dbReference type="NCBI Taxonomy" id="60450"/>
    <lineage>
        <taxon>Bacteria</taxon>
        <taxon>Bacillati</taxon>
        <taxon>Actinomycetota</taxon>
        <taxon>Actinomycetes</taxon>
        <taxon>Propionibacteriales</taxon>
        <taxon>Kribbellaceae</taxon>
        <taxon>Kribbella</taxon>
    </lineage>
</organism>
<keyword evidence="2" id="KW-0223">Dioxygenase</keyword>
<reference evidence="2 5" key="2">
    <citation type="submission" date="2020-08" db="EMBL/GenBank/DDBJ databases">
        <title>Sequencing the genomes of 1000 actinobacteria strains.</title>
        <authorList>
            <person name="Klenk H.-P."/>
        </authorList>
    </citation>
    <scope>NUCLEOTIDE SEQUENCE [LARGE SCALE GENOMIC DNA]</scope>
    <source>
        <strain evidence="2 5">DSM 15626</strain>
    </source>
</reference>
<dbReference type="RefSeq" id="WP_171675281.1">
    <property type="nucleotide sequence ID" value="NZ_BAAAGT010000004.1"/>
</dbReference>
<evidence type="ECO:0000313" key="4">
    <source>
        <dbReference type="Proteomes" id="UP000534306"/>
    </source>
</evidence>
<dbReference type="GO" id="GO:0016829">
    <property type="term" value="F:lyase activity"/>
    <property type="evidence" value="ECO:0007669"/>
    <property type="project" value="UniProtKB-KW"/>
</dbReference>
<evidence type="ECO:0000313" key="5">
    <source>
        <dbReference type="Proteomes" id="UP000553957"/>
    </source>
</evidence>
<dbReference type="SUPFAM" id="SSF54593">
    <property type="entry name" value="Glyoxalase/Bleomycin resistance protein/Dihydroxybiphenyl dioxygenase"/>
    <property type="match status" value="1"/>
</dbReference>